<sequence length="162" mass="17716">MTFSSSGRASLCFPSDGSWFQGYFVCASSRAQLGLLGEEIPVDDWYVACGLLPRFLAVLLKLSISVACPDGGYQEYRLTVIHFALEKEVELVVRKTGGDLSQLNSDEIQFQPSMLLTDAKAVEAIETYFPSIAERVNHDASLLEGCTVCFGDMEITGLVFPS</sequence>
<evidence type="ECO:0000313" key="1">
    <source>
        <dbReference type="EMBL" id="KAK1941309.1"/>
    </source>
</evidence>
<evidence type="ECO:0000313" key="2">
    <source>
        <dbReference type="Proteomes" id="UP001259832"/>
    </source>
</evidence>
<proteinExistence type="predicted"/>
<accession>A0AAD9GM23</accession>
<dbReference type="EMBL" id="JASMQC010000012">
    <property type="protein sequence ID" value="KAK1941309.1"/>
    <property type="molecule type" value="Genomic_DNA"/>
</dbReference>
<protein>
    <submittedName>
        <fullName evidence="1">Uncharacterized protein</fullName>
    </submittedName>
</protein>
<gene>
    <name evidence="1" type="ORF">P3T76_007175</name>
</gene>
<dbReference type="Proteomes" id="UP001259832">
    <property type="component" value="Unassembled WGS sequence"/>
</dbReference>
<reference evidence="1" key="1">
    <citation type="submission" date="2023-08" db="EMBL/GenBank/DDBJ databases">
        <title>Reference Genome Resource for the Citrus Pathogen Phytophthora citrophthora.</title>
        <authorList>
            <person name="Moller H."/>
            <person name="Coetzee B."/>
            <person name="Rose L.J."/>
            <person name="Van Niekerk J.M."/>
        </authorList>
    </citation>
    <scope>NUCLEOTIDE SEQUENCE</scope>
    <source>
        <strain evidence="1">STE-U-9442</strain>
    </source>
</reference>
<keyword evidence="2" id="KW-1185">Reference proteome</keyword>
<organism evidence="1 2">
    <name type="scientific">Phytophthora citrophthora</name>
    <dbReference type="NCBI Taxonomy" id="4793"/>
    <lineage>
        <taxon>Eukaryota</taxon>
        <taxon>Sar</taxon>
        <taxon>Stramenopiles</taxon>
        <taxon>Oomycota</taxon>
        <taxon>Peronosporomycetes</taxon>
        <taxon>Peronosporales</taxon>
        <taxon>Peronosporaceae</taxon>
        <taxon>Phytophthora</taxon>
    </lineage>
</organism>
<name>A0AAD9GM23_9STRA</name>
<comment type="caution">
    <text evidence="1">The sequence shown here is derived from an EMBL/GenBank/DDBJ whole genome shotgun (WGS) entry which is preliminary data.</text>
</comment>
<dbReference type="AlphaFoldDB" id="A0AAD9GM23"/>